<evidence type="ECO:0000259" key="3">
    <source>
        <dbReference type="PROSITE" id="PS51192"/>
    </source>
</evidence>
<dbReference type="SMART" id="SM00487">
    <property type="entry name" value="DEXDc"/>
    <property type="match status" value="1"/>
</dbReference>
<evidence type="ECO:0000256" key="1">
    <source>
        <dbReference type="ARBA" id="ARBA00022741"/>
    </source>
</evidence>
<dbReference type="SUPFAM" id="SSF52540">
    <property type="entry name" value="P-loop containing nucleoside triphosphate hydrolases"/>
    <property type="match status" value="1"/>
</dbReference>
<dbReference type="Gene3D" id="3.40.50.300">
    <property type="entry name" value="P-loop containing nucleotide triphosphate hydrolases"/>
    <property type="match status" value="2"/>
</dbReference>
<dbReference type="Pfam" id="PF00271">
    <property type="entry name" value="Helicase_C"/>
    <property type="match status" value="1"/>
</dbReference>
<dbReference type="GO" id="GO:0005524">
    <property type="term" value="F:ATP binding"/>
    <property type="evidence" value="ECO:0007669"/>
    <property type="project" value="UniProtKB-KW"/>
</dbReference>
<evidence type="ECO:0008006" key="7">
    <source>
        <dbReference type="Google" id="ProtNLM"/>
    </source>
</evidence>
<dbReference type="CDD" id="cd17917">
    <property type="entry name" value="DEXHc_RHA-like"/>
    <property type="match status" value="1"/>
</dbReference>
<dbReference type="PROSITE" id="PS51194">
    <property type="entry name" value="HELICASE_CTER"/>
    <property type="match status" value="1"/>
</dbReference>
<accession>A0AA36HLB3</accession>
<dbReference type="PANTHER" id="PTHR18934">
    <property type="entry name" value="ATP-DEPENDENT RNA HELICASE"/>
    <property type="match status" value="1"/>
</dbReference>
<dbReference type="Pfam" id="PF00270">
    <property type="entry name" value="DEAD"/>
    <property type="match status" value="1"/>
</dbReference>
<dbReference type="InterPro" id="IPR014001">
    <property type="entry name" value="Helicase_ATP-bd"/>
</dbReference>
<keyword evidence="2" id="KW-0067">ATP-binding</keyword>
<organism evidence="5 6">
    <name type="scientific">Effrenium voratum</name>
    <dbReference type="NCBI Taxonomy" id="2562239"/>
    <lineage>
        <taxon>Eukaryota</taxon>
        <taxon>Sar</taxon>
        <taxon>Alveolata</taxon>
        <taxon>Dinophyceae</taxon>
        <taxon>Suessiales</taxon>
        <taxon>Symbiodiniaceae</taxon>
        <taxon>Effrenium</taxon>
    </lineage>
</organism>
<keyword evidence="1" id="KW-0547">Nucleotide-binding</keyword>
<dbReference type="InterPro" id="IPR001650">
    <property type="entry name" value="Helicase_C-like"/>
</dbReference>
<sequence>MSVVPVLCGESPVVCLLGETGSGKSTQVPQMILQEARKERRRARICVTQPRRVAALNLATRVASELGERSTVGYRIGGESRPGEHIDYCTVGYTLQLFLNAPQELGEYTHIVLDEVHERSAESDMLCLVVRLLAHYRFPGTRIVVMSATLQSDLFSKYFGRISRLPVGNVFVGARCFPVKEYFLEDLPKALNRKLRCEQAIFGRIKDAFGEVRVKKIDQKHCDKLHSIVLELLEVIAQPDSTILVFLPGIAEISSLWQEAKGLEDRNFRCFPLHSMVPREEQELVFQEPEPGTTNVVLATDIAESSITLPHAQH</sequence>
<name>A0AA36HLB3_9DINO</name>
<keyword evidence="6" id="KW-1185">Reference proteome</keyword>
<protein>
    <recommendedName>
        <fullName evidence="7">Helicase ATP-binding domain-containing protein</fullName>
    </recommendedName>
</protein>
<comment type="caution">
    <text evidence="5">The sequence shown here is derived from an EMBL/GenBank/DDBJ whole genome shotgun (WGS) entry which is preliminary data.</text>
</comment>
<dbReference type="AlphaFoldDB" id="A0AA36HLB3"/>
<dbReference type="InterPro" id="IPR027417">
    <property type="entry name" value="P-loop_NTPase"/>
</dbReference>
<dbReference type="EMBL" id="CAUJNA010000060">
    <property type="protein sequence ID" value="CAJ1371198.1"/>
    <property type="molecule type" value="Genomic_DNA"/>
</dbReference>
<dbReference type="PANTHER" id="PTHR18934:SF145">
    <property type="entry name" value="ATP-DEPENDENT RNA HELICASE DHX57-RELATED"/>
    <property type="match status" value="1"/>
</dbReference>
<reference evidence="5" key="1">
    <citation type="submission" date="2023-08" db="EMBL/GenBank/DDBJ databases">
        <authorList>
            <person name="Chen Y."/>
            <person name="Shah S."/>
            <person name="Dougan E. K."/>
            <person name="Thang M."/>
            <person name="Chan C."/>
        </authorList>
    </citation>
    <scope>NUCLEOTIDE SEQUENCE</scope>
</reference>
<evidence type="ECO:0000313" key="6">
    <source>
        <dbReference type="Proteomes" id="UP001178507"/>
    </source>
</evidence>
<dbReference type="InterPro" id="IPR011545">
    <property type="entry name" value="DEAD/DEAH_box_helicase_dom"/>
</dbReference>
<dbReference type="GO" id="GO:0004386">
    <property type="term" value="F:helicase activity"/>
    <property type="evidence" value="ECO:0007669"/>
    <property type="project" value="TreeGrafter"/>
</dbReference>
<dbReference type="Proteomes" id="UP001178507">
    <property type="component" value="Unassembled WGS sequence"/>
</dbReference>
<evidence type="ECO:0000259" key="4">
    <source>
        <dbReference type="PROSITE" id="PS51194"/>
    </source>
</evidence>
<gene>
    <name evidence="5" type="ORF">EVOR1521_LOCUS1566</name>
</gene>
<dbReference type="PROSITE" id="PS51192">
    <property type="entry name" value="HELICASE_ATP_BIND_1"/>
    <property type="match status" value="1"/>
</dbReference>
<proteinExistence type="predicted"/>
<dbReference type="GO" id="GO:0003723">
    <property type="term" value="F:RNA binding"/>
    <property type="evidence" value="ECO:0007669"/>
    <property type="project" value="TreeGrafter"/>
</dbReference>
<feature type="domain" description="Helicase C-terminal" evidence="4">
    <location>
        <begin position="228"/>
        <end position="314"/>
    </location>
</feature>
<evidence type="ECO:0000313" key="5">
    <source>
        <dbReference type="EMBL" id="CAJ1371198.1"/>
    </source>
</evidence>
<evidence type="ECO:0000256" key="2">
    <source>
        <dbReference type="ARBA" id="ARBA00022840"/>
    </source>
</evidence>
<feature type="domain" description="Helicase ATP-binding" evidence="3">
    <location>
        <begin position="5"/>
        <end position="168"/>
    </location>
</feature>